<dbReference type="EMBL" id="NBYX01000003">
    <property type="protein sequence ID" value="ORT87387.1"/>
    <property type="molecule type" value="Genomic_DNA"/>
</dbReference>
<protein>
    <submittedName>
        <fullName evidence="1">Uncharacterized protein</fullName>
    </submittedName>
</protein>
<dbReference type="AlphaFoldDB" id="A0A1X1PKQ3"/>
<gene>
    <name evidence="1" type="ORF">B7G54_07660</name>
</gene>
<dbReference type="OrthoDB" id="9035932at2"/>
<accession>A0A1X1PKQ3</accession>
<sequence>MPRDIPPHIAHGKWPPRRHAAPGTTFFVSGMYRNNGLAPSAIVERREAIAGLDGRIRLAGLRRTAL</sequence>
<organism evidence="1 2">
    <name type="scientific">Burkholderia puraquae</name>
    <dbReference type="NCBI Taxonomy" id="1904757"/>
    <lineage>
        <taxon>Bacteria</taxon>
        <taxon>Pseudomonadati</taxon>
        <taxon>Pseudomonadota</taxon>
        <taxon>Betaproteobacteria</taxon>
        <taxon>Burkholderiales</taxon>
        <taxon>Burkholderiaceae</taxon>
        <taxon>Burkholderia</taxon>
        <taxon>Burkholderia cepacia complex</taxon>
    </lineage>
</organism>
<evidence type="ECO:0000313" key="1">
    <source>
        <dbReference type="EMBL" id="ORT87387.1"/>
    </source>
</evidence>
<name>A0A1X1PKQ3_9BURK</name>
<reference evidence="1 2" key="1">
    <citation type="submission" date="2017-04" db="EMBL/GenBank/DDBJ databases">
        <title>Burkholderia puraquae sp. nov., a novel Burkholderia cepacia complex species from hospital setting samples.</title>
        <authorList>
            <person name="Martina P."/>
            <person name="Leguizamon M."/>
            <person name="Prieto C."/>
            <person name="Sousa S."/>
            <person name="Montanaro P."/>
            <person name="Draghi W."/>
            <person name="Staembler M."/>
            <person name="Bettiol M."/>
            <person name="Figoli C."/>
            <person name="Palau J."/>
            <person name="Alvarez F."/>
            <person name="Benetti S."/>
            <person name="Anchat E."/>
            <person name="Vescina C."/>
            <person name="Ferreras J."/>
            <person name="Lasch P."/>
            <person name="Lagares A."/>
            <person name="Zorreguieta A."/>
            <person name="Yantorno O."/>
            <person name="Bosch A."/>
        </authorList>
    </citation>
    <scope>NUCLEOTIDE SEQUENCE [LARGE SCALE GENOMIC DNA]</scope>
    <source>
        <strain evidence="1 2">CAMPA 1040</strain>
    </source>
</reference>
<proteinExistence type="predicted"/>
<keyword evidence="2" id="KW-1185">Reference proteome</keyword>
<evidence type="ECO:0000313" key="2">
    <source>
        <dbReference type="Proteomes" id="UP000193146"/>
    </source>
</evidence>
<comment type="caution">
    <text evidence="1">The sequence shown here is derived from an EMBL/GenBank/DDBJ whole genome shotgun (WGS) entry which is preliminary data.</text>
</comment>
<dbReference type="Proteomes" id="UP000193146">
    <property type="component" value="Unassembled WGS sequence"/>
</dbReference>